<dbReference type="KEGG" id="aca:ACP_2181"/>
<evidence type="ECO:0000313" key="2">
    <source>
        <dbReference type="Proteomes" id="UP000002207"/>
    </source>
</evidence>
<dbReference type="HOGENOM" id="CLU_1591013_0_0_0"/>
<evidence type="ECO:0000313" key="1">
    <source>
        <dbReference type="EMBL" id="ACO34140.1"/>
    </source>
</evidence>
<reference evidence="1 2" key="1">
    <citation type="journal article" date="2009" name="Appl. Environ. Microbiol.">
        <title>Three genomes from the phylum Acidobacteria provide insight into the lifestyles of these microorganisms in soils.</title>
        <authorList>
            <person name="Ward N.L."/>
            <person name="Challacombe J.F."/>
            <person name="Janssen P.H."/>
            <person name="Henrissat B."/>
            <person name="Coutinho P.M."/>
            <person name="Wu M."/>
            <person name="Xie G."/>
            <person name="Haft D.H."/>
            <person name="Sait M."/>
            <person name="Badger J."/>
            <person name="Barabote R.D."/>
            <person name="Bradley B."/>
            <person name="Brettin T.S."/>
            <person name="Brinkac L.M."/>
            <person name="Bruce D."/>
            <person name="Creasy T."/>
            <person name="Daugherty S.C."/>
            <person name="Davidsen T.M."/>
            <person name="DeBoy R.T."/>
            <person name="Detter J.C."/>
            <person name="Dodson R.J."/>
            <person name="Durkin A.S."/>
            <person name="Ganapathy A."/>
            <person name="Gwinn-Giglio M."/>
            <person name="Han C.S."/>
            <person name="Khouri H."/>
            <person name="Kiss H."/>
            <person name="Kothari S.P."/>
            <person name="Madupu R."/>
            <person name="Nelson K.E."/>
            <person name="Nelson W.C."/>
            <person name="Paulsen I."/>
            <person name="Penn K."/>
            <person name="Ren Q."/>
            <person name="Rosovitz M.J."/>
            <person name="Selengut J.D."/>
            <person name="Shrivastava S."/>
            <person name="Sullivan S.A."/>
            <person name="Tapia R."/>
            <person name="Thompson L.S."/>
            <person name="Watkins K.L."/>
            <person name="Yang Q."/>
            <person name="Yu C."/>
            <person name="Zafar N."/>
            <person name="Zhou L."/>
            <person name="Kuske C.R."/>
        </authorList>
    </citation>
    <scope>NUCLEOTIDE SEQUENCE [LARGE SCALE GENOMIC DNA]</scope>
    <source>
        <strain evidence="2">ATCC 51196 / DSM 11244 / BCRC 80197 / JCM 7670 / NBRC 15755 / NCIMB 13165 / 161</strain>
    </source>
</reference>
<name>C1F9M3_ACIC5</name>
<dbReference type="InParanoid" id="C1F9M3"/>
<proteinExistence type="predicted"/>
<dbReference type="AlphaFoldDB" id="C1F9M3"/>
<accession>C1F9M3</accession>
<organism evidence="1 2">
    <name type="scientific">Acidobacterium capsulatum (strain ATCC 51196 / DSM 11244 / BCRC 80197 / JCM 7670 / NBRC 15755 / NCIMB 13165 / 161)</name>
    <dbReference type="NCBI Taxonomy" id="240015"/>
    <lineage>
        <taxon>Bacteria</taxon>
        <taxon>Pseudomonadati</taxon>
        <taxon>Acidobacteriota</taxon>
        <taxon>Terriglobia</taxon>
        <taxon>Terriglobales</taxon>
        <taxon>Acidobacteriaceae</taxon>
        <taxon>Acidobacterium</taxon>
    </lineage>
</organism>
<dbReference type="STRING" id="240015.ACP_2181"/>
<gene>
    <name evidence="1" type="ordered locus">ACP_2181</name>
</gene>
<dbReference type="Proteomes" id="UP000002207">
    <property type="component" value="Chromosome"/>
</dbReference>
<dbReference type="EMBL" id="CP001472">
    <property type="protein sequence ID" value="ACO34140.1"/>
    <property type="molecule type" value="Genomic_DNA"/>
</dbReference>
<sequence length="167" mass="17705">MDLRATHADCKAAVSDLALAEARAPLAEALNALNAERSPWLTSKCDAWLIDGEDEALDPYELDAADLAATGSPLHGCASYLDLLARGAETFCDFKKQEALLCALAQALREVPLPHARIDLVLRGARMHQQEGFGMTAYVTGCGLDAAAALQAWQGALAAMTHALLNC</sequence>
<keyword evidence="2" id="KW-1185">Reference proteome</keyword>
<protein>
    <submittedName>
        <fullName evidence="1">Uncharacterized protein</fullName>
    </submittedName>
</protein>